<evidence type="ECO:0000256" key="1">
    <source>
        <dbReference type="SAM" id="MobiDB-lite"/>
    </source>
</evidence>
<name>K2M5Z5_TRYCR</name>
<feature type="region of interest" description="Disordered" evidence="1">
    <location>
        <begin position="693"/>
        <end position="713"/>
    </location>
</feature>
<dbReference type="InterPro" id="IPR011990">
    <property type="entry name" value="TPR-like_helical_dom_sf"/>
</dbReference>
<feature type="compositionally biased region" description="Basic and acidic residues" evidence="1">
    <location>
        <begin position="693"/>
        <end position="702"/>
    </location>
</feature>
<keyword evidence="3" id="KW-1185">Reference proteome</keyword>
<dbReference type="Proteomes" id="UP000007350">
    <property type="component" value="Unassembled WGS sequence"/>
</dbReference>
<sequence length="829" mass="91735">MRRCICCDAIITELLSCAPLRWQRRRRGANENEAKKKVLMDVLTMSLLRIAAATKGGGAPVQAVRDAPPRGEWQANYRHSSVSDKAHSSSEASAEGTPRFLRALLLKSRKETAVVHDAKRVPHTPTAAKLLTDSEDGLCDSETLSSTATAGADVVGAVATWYAAFQLFSEAVEQHTVIPSIEHINVLLGITVREKRWRQMQQLEMFLEKILVPECAMSLSETPCKPDSLLDVSGSQQPALLLQPNSETYEWLMAAAVSRGDWVEALRCFDDVRDEYLPVSDALLKLALEAYRIGGVHSLIDPGGNGHNNKKTTLAPLRTDYRGPFLHCAASARPASTSHGVRTKPEASSRSLWEAALMLFSSFLHRVQESDTVALFMSMMADAGKHQVLLDTYRDRGRTVNLGEEILPLVSNASREVGDWALNLCLLQHIVASPADTERAGVRRQLLEDALLVLRRTQQYQKIIGLYVQVPSSMWTSRARVMVAQAAMVQRDLPLLLRLFEEEETMGVETNRDDDGGRRTSHIMDTGLCYPFGSTTASPVSSPFPVEMYDIALRTIQLELIHRRFYPTPLRESAVSRLNAPQDLAALSIVIYEKFLRDSKHQISKNESVPFDTSLSVYAPLVKLLQTSANDGAGVGRCTNGSPEGIWVKALSHVALIRRPDTVVVSLVTHLLQREHQWEAAFNVLSHVIRGEDVSREEDSPSRRRRHSRLSSPNGVKVDEANYSYCYTCTAITAVAIRYAVWSAARQPSAAVHLTQRALAMGWIDGSMAMQLLEDVKGSLGKEEQLQDHWQGRDGNPSYASNDAVRALLKLVAMHDKREGGLGSFGSLF</sequence>
<protein>
    <submittedName>
        <fullName evidence="2">Uncharacterized protein</fullName>
    </submittedName>
</protein>
<comment type="caution">
    <text evidence="2">The sequence shown here is derived from an EMBL/GenBank/DDBJ whole genome shotgun (WGS) entry which is preliminary data.</text>
</comment>
<reference evidence="2 3" key="1">
    <citation type="journal article" date="2012" name="BMC Genomics">
        <title>Comparative genomic analysis of human infective Trypanosoma cruzi lineages with the bat-restricted subspecies T. cruzi marinkellei.</title>
        <authorList>
            <person name="Franzen O."/>
            <person name="Talavera-Lopez C."/>
            <person name="Ochaya S."/>
            <person name="Butler C.E."/>
            <person name="Messenger L.A."/>
            <person name="Lewis M.D."/>
            <person name="Llewellyn M.S."/>
            <person name="Marinkelle C.J."/>
            <person name="Tyler K.M."/>
            <person name="Miles M.A."/>
            <person name="Andersson B."/>
        </authorList>
    </citation>
    <scope>NUCLEOTIDE SEQUENCE [LARGE SCALE GENOMIC DNA]</scope>
    <source>
        <strain evidence="2 3">B7</strain>
    </source>
</reference>
<accession>K2M5Z5</accession>
<dbReference type="AlphaFoldDB" id="K2M5Z5"/>
<gene>
    <name evidence="2" type="ORF">MOQ_005846</name>
</gene>
<evidence type="ECO:0000313" key="3">
    <source>
        <dbReference type="Proteomes" id="UP000007350"/>
    </source>
</evidence>
<dbReference type="OrthoDB" id="273717at2759"/>
<dbReference type="EMBL" id="AHKC01012192">
    <property type="protein sequence ID" value="EKF30343.1"/>
    <property type="molecule type" value="Genomic_DNA"/>
</dbReference>
<proteinExistence type="predicted"/>
<organism evidence="2 3">
    <name type="scientific">Trypanosoma cruzi marinkellei</name>
    <dbReference type="NCBI Taxonomy" id="85056"/>
    <lineage>
        <taxon>Eukaryota</taxon>
        <taxon>Discoba</taxon>
        <taxon>Euglenozoa</taxon>
        <taxon>Kinetoplastea</taxon>
        <taxon>Metakinetoplastina</taxon>
        <taxon>Trypanosomatida</taxon>
        <taxon>Trypanosomatidae</taxon>
        <taxon>Trypanosoma</taxon>
        <taxon>Schizotrypanum</taxon>
    </lineage>
</organism>
<evidence type="ECO:0000313" key="2">
    <source>
        <dbReference type="EMBL" id="EKF30343.1"/>
    </source>
</evidence>
<dbReference type="Gene3D" id="1.25.40.10">
    <property type="entry name" value="Tetratricopeptide repeat domain"/>
    <property type="match status" value="1"/>
</dbReference>